<proteinExistence type="predicted"/>
<name>A0A2P6MWT3_9EUKA</name>
<feature type="region of interest" description="Disordered" evidence="1">
    <location>
        <begin position="53"/>
        <end position="73"/>
    </location>
</feature>
<reference evidence="2 3" key="1">
    <citation type="journal article" date="2018" name="Genome Biol. Evol.">
        <title>Multiple Roots of Fruiting Body Formation in Amoebozoa.</title>
        <authorList>
            <person name="Hillmann F."/>
            <person name="Forbes G."/>
            <person name="Novohradska S."/>
            <person name="Ferling I."/>
            <person name="Riege K."/>
            <person name="Groth M."/>
            <person name="Westermann M."/>
            <person name="Marz M."/>
            <person name="Spaller T."/>
            <person name="Winckler T."/>
            <person name="Schaap P."/>
            <person name="Glockner G."/>
        </authorList>
    </citation>
    <scope>NUCLEOTIDE SEQUENCE [LARGE SCALE GENOMIC DNA]</scope>
    <source>
        <strain evidence="2 3">Jena</strain>
    </source>
</reference>
<evidence type="ECO:0000313" key="2">
    <source>
        <dbReference type="EMBL" id="PRP76180.1"/>
    </source>
</evidence>
<dbReference type="AlphaFoldDB" id="A0A2P6MWT3"/>
<keyword evidence="3" id="KW-1185">Reference proteome</keyword>
<dbReference type="InParanoid" id="A0A2P6MWT3"/>
<accession>A0A2P6MWT3</accession>
<dbReference type="Proteomes" id="UP000241769">
    <property type="component" value="Unassembled WGS sequence"/>
</dbReference>
<evidence type="ECO:0000313" key="3">
    <source>
        <dbReference type="Proteomes" id="UP000241769"/>
    </source>
</evidence>
<protein>
    <submittedName>
        <fullName evidence="2">Uncharacterized protein</fullName>
    </submittedName>
</protein>
<evidence type="ECO:0000256" key="1">
    <source>
        <dbReference type="SAM" id="MobiDB-lite"/>
    </source>
</evidence>
<sequence length="100" mass="11566">MRSGYSPKTYDGFFLEWEQSTLVQLLQGGHIAADAHFTIGKELFRNSKFYVTGGKHRDPDTSNDDEALSSTTKVQEKRNIFRKLEYKRTTQSMQTLQNWG</sequence>
<comment type="caution">
    <text evidence="2">The sequence shown here is derived from an EMBL/GenBank/DDBJ whole genome shotgun (WGS) entry which is preliminary data.</text>
</comment>
<organism evidence="2 3">
    <name type="scientific">Planoprotostelium fungivorum</name>
    <dbReference type="NCBI Taxonomy" id="1890364"/>
    <lineage>
        <taxon>Eukaryota</taxon>
        <taxon>Amoebozoa</taxon>
        <taxon>Evosea</taxon>
        <taxon>Variosea</taxon>
        <taxon>Cavosteliida</taxon>
        <taxon>Cavosteliaceae</taxon>
        <taxon>Planoprotostelium</taxon>
    </lineage>
</organism>
<gene>
    <name evidence="2" type="ORF">PROFUN_15341</name>
</gene>
<dbReference type="EMBL" id="MDYQ01000344">
    <property type="protein sequence ID" value="PRP76180.1"/>
    <property type="molecule type" value="Genomic_DNA"/>
</dbReference>